<evidence type="ECO:0000256" key="1">
    <source>
        <dbReference type="SAM" id="MobiDB-lite"/>
    </source>
</evidence>
<organism evidence="2 3">
    <name type="scientific">Ceriporiopsis subvermispora (strain B)</name>
    <name type="common">White-rot fungus</name>
    <name type="synonym">Gelatoporia subvermispora</name>
    <dbReference type="NCBI Taxonomy" id="914234"/>
    <lineage>
        <taxon>Eukaryota</taxon>
        <taxon>Fungi</taxon>
        <taxon>Dikarya</taxon>
        <taxon>Basidiomycota</taxon>
        <taxon>Agaricomycotina</taxon>
        <taxon>Agaricomycetes</taxon>
        <taxon>Polyporales</taxon>
        <taxon>Gelatoporiaceae</taxon>
        <taxon>Gelatoporia</taxon>
    </lineage>
</organism>
<name>M2R2Z2_CERS8</name>
<dbReference type="OrthoDB" id="5570013at2759"/>
<dbReference type="EMBL" id="KB445807">
    <property type="protein sequence ID" value="EMD33276.1"/>
    <property type="molecule type" value="Genomic_DNA"/>
</dbReference>
<proteinExistence type="predicted"/>
<feature type="region of interest" description="Disordered" evidence="1">
    <location>
        <begin position="306"/>
        <end position="325"/>
    </location>
</feature>
<keyword evidence="3" id="KW-1185">Reference proteome</keyword>
<evidence type="ECO:0000313" key="3">
    <source>
        <dbReference type="Proteomes" id="UP000016930"/>
    </source>
</evidence>
<evidence type="ECO:0000313" key="2">
    <source>
        <dbReference type="EMBL" id="EMD33276.1"/>
    </source>
</evidence>
<protein>
    <submittedName>
        <fullName evidence="2">Uncharacterized protein</fullName>
    </submittedName>
</protein>
<reference evidence="2 3" key="1">
    <citation type="journal article" date="2012" name="Proc. Natl. Acad. Sci. U.S.A.">
        <title>Comparative genomics of Ceriporiopsis subvermispora and Phanerochaete chrysosporium provide insight into selective ligninolysis.</title>
        <authorList>
            <person name="Fernandez-Fueyo E."/>
            <person name="Ruiz-Duenas F.J."/>
            <person name="Ferreira P."/>
            <person name="Floudas D."/>
            <person name="Hibbett D.S."/>
            <person name="Canessa P."/>
            <person name="Larrondo L.F."/>
            <person name="James T.Y."/>
            <person name="Seelenfreund D."/>
            <person name="Lobos S."/>
            <person name="Polanco R."/>
            <person name="Tello M."/>
            <person name="Honda Y."/>
            <person name="Watanabe T."/>
            <person name="Watanabe T."/>
            <person name="Ryu J.S."/>
            <person name="Kubicek C.P."/>
            <person name="Schmoll M."/>
            <person name="Gaskell J."/>
            <person name="Hammel K.E."/>
            <person name="St John F.J."/>
            <person name="Vanden Wymelenberg A."/>
            <person name="Sabat G."/>
            <person name="Splinter BonDurant S."/>
            <person name="Syed K."/>
            <person name="Yadav J.S."/>
            <person name="Doddapaneni H."/>
            <person name="Subramanian V."/>
            <person name="Lavin J.L."/>
            <person name="Oguiza J.A."/>
            <person name="Perez G."/>
            <person name="Pisabarro A.G."/>
            <person name="Ramirez L."/>
            <person name="Santoyo F."/>
            <person name="Master E."/>
            <person name="Coutinho P.M."/>
            <person name="Henrissat B."/>
            <person name="Lombard V."/>
            <person name="Magnuson J.K."/>
            <person name="Kuees U."/>
            <person name="Hori C."/>
            <person name="Igarashi K."/>
            <person name="Samejima M."/>
            <person name="Held B.W."/>
            <person name="Barry K.W."/>
            <person name="LaButti K.M."/>
            <person name="Lapidus A."/>
            <person name="Lindquist E.A."/>
            <person name="Lucas S.M."/>
            <person name="Riley R."/>
            <person name="Salamov A.A."/>
            <person name="Hoffmeister D."/>
            <person name="Schwenk D."/>
            <person name="Hadar Y."/>
            <person name="Yarden O."/>
            <person name="de Vries R.P."/>
            <person name="Wiebenga A."/>
            <person name="Stenlid J."/>
            <person name="Eastwood D."/>
            <person name="Grigoriev I.V."/>
            <person name="Berka R.M."/>
            <person name="Blanchette R.A."/>
            <person name="Kersten P."/>
            <person name="Martinez A.T."/>
            <person name="Vicuna R."/>
            <person name="Cullen D."/>
        </authorList>
    </citation>
    <scope>NUCLEOTIDE SEQUENCE [LARGE SCALE GENOMIC DNA]</scope>
    <source>
        <strain evidence="2 3">B</strain>
    </source>
</reference>
<sequence>MPSHCDKYADWTEENSDGPIAFPKTVLTSFSLPLSSELLFLVSNSSKSRGIVRITKNGLPGSSDVLVDVRMTYHYDEVFEYTKICSAQLDDGEYGVALFDIREVPKGRKYYTDFEITVNIPPSTTGVPTFIRGFRGDMLLFAYELGYMQDFVFFDTISLDAGNMSINAMALSARSANLHNERAEISGSFNVSELLVLHAVASLITVDVKLLNTDQDNPTELQMCTFFSDIRVTLELISTSETGTGGAFKVNASTDFRPVDIQTIRAPIDHVLDLTVQTKGGEITVTLPSTWEGEFRAASAPILGGPRIEADKNVPDPSGRGRKRDLAWVGNEPGVVEGHAWWVPQEERDSKMGNVTIVSAYLSPILRF</sequence>
<dbReference type="HOGENOM" id="CLU_037980_0_1_1"/>
<dbReference type="AlphaFoldDB" id="M2R2Z2"/>
<dbReference type="Proteomes" id="UP000016930">
    <property type="component" value="Unassembled WGS sequence"/>
</dbReference>
<accession>M2R2Z2</accession>
<dbReference type="STRING" id="914234.M2R2Z2"/>
<gene>
    <name evidence="2" type="ORF">CERSUDRAFT_98869</name>
</gene>